<dbReference type="GO" id="GO:0016787">
    <property type="term" value="F:hydrolase activity"/>
    <property type="evidence" value="ECO:0007669"/>
    <property type="project" value="UniProtKB-KW"/>
</dbReference>
<name>A0ABW3TBH4_9RHOB</name>
<feature type="domain" description="AB hydrolase-1" evidence="1">
    <location>
        <begin position="22"/>
        <end position="261"/>
    </location>
</feature>
<keyword evidence="3" id="KW-1185">Reference proteome</keyword>
<dbReference type="InterPro" id="IPR029058">
    <property type="entry name" value="AB_hydrolase_fold"/>
</dbReference>
<gene>
    <name evidence="2" type="ORF">ACFQ3C_07695</name>
</gene>
<dbReference type="Pfam" id="PF00561">
    <property type="entry name" value="Abhydrolase_1"/>
    <property type="match status" value="1"/>
</dbReference>
<dbReference type="Proteomes" id="UP001597151">
    <property type="component" value="Unassembled WGS sequence"/>
</dbReference>
<organism evidence="2 3">
    <name type="scientific">Seohaeicola saemankumensis</name>
    <dbReference type="NCBI Taxonomy" id="481181"/>
    <lineage>
        <taxon>Bacteria</taxon>
        <taxon>Pseudomonadati</taxon>
        <taxon>Pseudomonadota</taxon>
        <taxon>Alphaproteobacteria</taxon>
        <taxon>Rhodobacterales</taxon>
        <taxon>Roseobacteraceae</taxon>
        <taxon>Seohaeicola</taxon>
    </lineage>
</organism>
<accession>A0ABW3TBH4</accession>
<proteinExistence type="predicted"/>
<dbReference type="InterPro" id="IPR000073">
    <property type="entry name" value="AB_hydrolase_1"/>
</dbReference>
<comment type="caution">
    <text evidence="2">The sequence shown here is derived from an EMBL/GenBank/DDBJ whole genome shotgun (WGS) entry which is preliminary data.</text>
</comment>
<evidence type="ECO:0000313" key="3">
    <source>
        <dbReference type="Proteomes" id="UP001597151"/>
    </source>
</evidence>
<dbReference type="Gene3D" id="3.40.50.1820">
    <property type="entry name" value="alpha/beta hydrolase"/>
    <property type="match status" value="1"/>
</dbReference>
<dbReference type="EMBL" id="JBHTKR010000003">
    <property type="protein sequence ID" value="MFD1194549.1"/>
    <property type="molecule type" value="Genomic_DNA"/>
</dbReference>
<evidence type="ECO:0000259" key="1">
    <source>
        <dbReference type="Pfam" id="PF00561"/>
    </source>
</evidence>
<evidence type="ECO:0000313" key="2">
    <source>
        <dbReference type="EMBL" id="MFD1194549.1"/>
    </source>
</evidence>
<reference evidence="3" key="1">
    <citation type="journal article" date="2019" name="Int. J. Syst. Evol. Microbiol.">
        <title>The Global Catalogue of Microorganisms (GCM) 10K type strain sequencing project: providing services to taxonomists for standard genome sequencing and annotation.</title>
        <authorList>
            <consortium name="The Broad Institute Genomics Platform"/>
            <consortium name="The Broad Institute Genome Sequencing Center for Infectious Disease"/>
            <person name="Wu L."/>
            <person name="Ma J."/>
        </authorList>
    </citation>
    <scope>NUCLEOTIDE SEQUENCE [LARGE SCALE GENOMIC DNA]</scope>
    <source>
        <strain evidence="3">CCUG 55328</strain>
    </source>
</reference>
<dbReference type="PANTHER" id="PTHR43433:SF5">
    <property type="entry name" value="AB HYDROLASE-1 DOMAIN-CONTAINING PROTEIN"/>
    <property type="match status" value="1"/>
</dbReference>
<sequence>MPRFSTSDGLSLHYEDEGAGLPVLCLSGLTRNARDFDFVAPHLGGVRLIRLDYRGRGQSDRSPDPLSYTVPREALDVLELLDHLKLDKAAIIGTSRGGLIAMVLAAMAKHRLLGVALNDIGPELDPAGLDVIMGYLGRDPDAATFDDLAAQRAAAMAAKFPGVALERWRQEVTHTHVETPQGVRINYDPGLRDAVIAAGAKGAPDLWPLFDALAPLPCAVIHGMNSDLLSAATVARMADRMPGLIVADVPDRAHIPFLDEPQALAALHRWLEQMT</sequence>
<dbReference type="SUPFAM" id="SSF53474">
    <property type="entry name" value="alpha/beta-Hydrolases"/>
    <property type="match status" value="1"/>
</dbReference>
<keyword evidence="2" id="KW-0378">Hydrolase</keyword>
<protein>
    <submittedName>
        <fullName evidence="2">Alpha/beta fold hydrolase</fullName>
    </submittedName>
</protein>
<dbReference type="RefSeq" id="WP_380790168.1">
    <property type="nucleotide sequence ID" value="NZ_JBHTKR010000003.1"/>
</dbReference>
<dbReference type="InterPro" id="IPR050471">
    <property type="entry name" value="AB_hydrolase"/>
</dbReference>
<dbReference type="PANTHER" id="PTHR43433">
    <property type="entry name" value="HYDROLASE, ALPHA/BETA FOLD FAMILY PROTEIN"/>
    <property type="match status" value="1"/>
</dbReference>